<dbReference type="GO" id="GO:0043952">
    <property type="term" value="P:protein transport by the Sec complex"/>
    <property type="evidence" value="ECO:0007669"/>
    <property type="project" value="UniProtKB-UniRule"/>
</dbReference>
<dbReference type="Proteomes" id="UP000176902">
    <property type="component" value="Unassembled WGS sequence"/>
</dbReference>
<sequence length="61" mass="6816">MNIVNFLKEVKEELAKVAWPTREQTIRYTILVVIVAVAVGAFLGGLDYILTLFTSFLLEAS</sequence>
<comment type="subcellular location">
    <subcellularLocation>
        <location evidence="9">Cell membrane</location>
        <topology evidence="9">Single-pass membrane protein</topology>
    </subcellularLocation>
    <subcellularLocation>
        <location evidence="1">Membrane</location>
    </subcellularLocation>
</comment>
<dbReference type="Pfam" id="PF00584">
    <property type="entry name" value="SecE"/>
    <property type="match status" value="1"/>
</dbReference>
<reference evidence="10 11" key="1">
    <citation type="journal article" date="2016" name="Nat. Commun.">
        <title>Thousands of microbial genomes shed light on interconnected biogeochemical processes in an aquifer system.</title>
        <authorList>
            <person name="Anantharaman K."/>
            <person name="Brown C.T."/>
            <person name="Hug L.A."/>
            <person name="Sharon I."/>
            <person name="Castelle C.J."/>
            <person name="Probst A.J."/>
            <person name="Thomas B.C."/>
            <person name="Singh A."/>
            <person name="Wilkins M.J."/>
            <person name="Karaoz U."/>
            <person name="Brodie E.L."/>
            <person name="Williams K.H."/>
            <person name="Hubbard S.S."/>
            <person name="Banfield J.F."/>
        </authorList>
    </citation>
    <scope>NUCLEOTIDE SEQUENCE [LARGE SCALE GENOMIC DNA]</scope>
</reference>
<evidence type="ECO:0000256" key="6">
    <source>
        <dbReference type="ARBA" id="ARBA00022989"/>
    </source>
</evidence>
<evidence type="ECO:0000256" key="9">
    <source>
        <dbReference type="HAMAP-Rule" id="MF_00422"/>
    </source>
</evidence>
<proteinExistence type="inferred from homology"/>
<accession>A0A1F5JN56</accession>
<keyword evidence="6 9" id="KW-1133">Transmembrane helix</keyword>
<dbReference type="InterPro" id="IPR005807">
    <property type="entry name" value="SecE_bac"/>
</dbReference>
<evidence type="ECO:0000313" key="10">
    <source>
        <dbReference type="EMBL" id="OGE29978.1"/>
    </source>
</evidence>
<comment type="similarity">
    <text evidence="9">Belongs to the SecE/SEC61-gamma family.</text>
</comment>
<dbReference type="STRING" id="1797768.A3C59_02565"/>
<keyword evidence="8 9" id="KW-0472">Membrane</keyword>
<dbReference type="GO" id="GO:0065002">
    <property type="term" value="P:intracellular protein transmembrane transport"/>
    <property type="evidence" value="ECO:0007669"/>
    <property type="project" value="UniProtKB-UniRule"/>
</dbReference>
<comment type="function">
    <text evidence="9">Essential subunit of the Sec protein translocation channel SecYEG. Clamps together the 2 halves of SecY. May contact the channel plug during translocation.</text>
</comment>
<evidence type="ECO:0000256" key="5">
    <source>
        <dbReference type="ARBA" id="ARBA00022927"/>
    </source>
</evidence>
<evidence type="ECO:0000256" key="4">
    <source>
        <dbReference type="ARBA" id="ARBA00022692"/>
    </source>
</evidence>
<keyword evidence="4 9" id="KW-0812">Transmembrane</keyword>
<keyword evidence="3 9" id="KW-1003">Cell membrane</keyword>
<evidence type="ECO:0000256" key="8">
    <source>
        <dbReference type="ARBA" id="ARBA00023136"/>
    </source>
</evidence>
<keyword evidence="5 9" id="KW-0653">Protein transport</keyword>
<name>A0A1F5JN56_9BACT</name>
<comment type="subunit">
    <text evidence="9">Component of the Sec protein translocase complex. Heterotrimer consisting of SecY, SecE and SecG subunits. The heterotrimers can form oligomers, although 1 heterotrimer is thought to be able to translocate proteins. Interacts with the ribosome. Interacts with SecDF, and other proteins may be involved. Interacts with SecA.</text>
</comment>
<dbReference type="GO" id="GO:0006605">
    <property type="term" value="P:protein targeting"/>
    <property type="evidence" value="ECO:0007669"/>
    <property type="project" value="UniProtKB-UniRule"/>
</dbReference>
<evidence type="ECO:0000256" key="7">
    <source>
        <dbReference type="ARBA" id="ARBA00023010"/>
    </source>
</evidence>
<evidence type="ECO:0000313" key="11">
    <source>
        <dbReference type="Proteomes" id="UP000176902"/>
    </source>
</evidence>
<dbReference type="AlphaFoldDB" id="A0A1F5JN56"/>
<protein>
    <recommendedName>
        <fullName evidence="9">Protein translocase subunit SecE</fullName>
    </recommendedName>
</protein>
<evidence type="ECO:0000256" key="3">
    <source>
        <dbReference type="ARBA" id="ARBA00022475"/>
    </source>
</evidence>
<dbReference type="PANTHER" id="PTHR33910:SF1">
    <property type="entry name" value="PROTEIN TRANSLOCASE SUBUNIT SECE"/>
    <property type="match status" value="1"/>
</dbReference>
<evidence type="ECO:0000256" key="2">
    <source>
        <dbReference type="ARBA" id="ARBA00022448"/>
    </source>
</evidence>
<dbReference type="EMBL" id="MFCV01000049">
    <property type="protein sequence ID" value="OGE29978.1"/>
    <property type="molecule type" value="Genomic_DNA"/>
</dbReference>
<feature type="transmembrane region" description="Helical" evidence="9">
    <location>
        <begin position="30"/>
        <end position="58"/>
    </location>
</feature>
<dbReference type="PANTHER" id="PTHR33910">
    <property type="entry name" value="PROTEIN TRANSLOCASE SUBUNIT SECE"/>
    <property type="match status" value="1"/>
</dbReference>
<dbReference type="GO" id="GO:0008320">
    <property type="term" value="F:protein transmembrane transporter activity"/>
    <property type="evidence" value="ECO:0007669"/>
    <property type="project" value="UniProtKB-UniRule"/>
</dbReference>
<dbReference type="InterPro" id="IPR001901">
    <property type="entry name" value="Translocase_SecE/Sec61-g"/>
</dbReference>
<dbReference type="PROSITE" id="PS01067">
    <property type="entry name" value="SECE_SEC61G"/>
    <property type="match status" value="1"/>
</dbReference>
<dbReference type="GO" id="GO:0009306">
    <property type="term" value="P:protein secretion"/>
    <property type="evidence" value="ECO:0007669"/>
    <property type="project" value="UniProtKB-UniRule"/>
</dbReference>
<comment type="caution">
    <text evidence="10">The sequence shown here is derived from an EMBL/GenBank/DDBJ whole genome shotgun (WGS) entry which is preliminary data.</text>
</comment>
<organism evidence="10 11">
    <name type="scientific">Candidatus Daviesbacteria bacterium RIFCSPHIGHO2_02_FULL_36_13</name>
    <dbReference type="NCBI Taxonomy" id="1797768"/>
    <lineage>
        <taxon>Bacteria</taxon>
        <taxon>Candidatus Daviesiibacteriota</taxon>
    </lineage>
</organism>
<keyword evidence="2 9" id="KW-0813">Transport</keyword>
<dbReference type="GO" id="GO:0005886">
    <property type="term" value="C:plasma membrane"/>
    <property type="evidence" value="ECO:0007669"/>
    <property type="project" value="UniProtKB-SubCell"/>
</dbReference>
<gene>
    <name evidence="9" type="primary">secE</name>
    <name evidence="10" type="ORF">A3C59_02565</name>
</gene>
<dbReference type="NCBIfam" id="TIGR00964">
    <property type="entry name" value="secE_bact"/>
    <property type="match status" value="1"/>
</dbReference>
<dbReference type="InterPro" id="IPR038379">
    <property type="entry name" value="SecE_sf"/>
</dbReference>
<evidence type="ECO:0000256" key="1">
    <source>
        <dbReference type="ARBA" id="ARBA00004370"/>
    </source>
</evidence>
<dbReference type="HAMAP" id="MF_00422">
    <property type="entry name" value="SecE"/>
    <property type="match status" value="1"/>
</dbReference>
<dbReference type="Gene3D" id="1.20.5.1030">
    <property type="entry name" value="Preprotein translocase secy subunit"/>
    <property type="match status" value="1"/>
</dbReference>
<keyword evidence="7 9" id="KW-0811">Translocation</keyword>